<keyword evidence="2" id="KW-1185">Reference proteome</keyword>
<name>A0A1D3D7K6_9EIME</name>
<proteinExistence type="predicted"/>
<reference evidence="1 2" key="1">
    <citation type="journal article" date="2016" name="BMC Genomics">
        <title>Comparative genomics reveals Cyclospora cayetanensis possesses coccidia-like metabolism and invasion components but unique surface antigens.</title>
        <authorList>
            <person name="Liu S."/>
            <person name="Wang L."/>
            <person name="Zheng H."/>
            <person name="Xu Z."/>
            <person name="Roellig D.M."/>
            <person name="Li N."/>
            <person name="Frace M.A."/>
            <person name="Tang K."/>
            <person name="Arrowood M.J."/>
            <person name="Moss D.M."/>
            <person name="Zhang L."/>
            <person name="Feng Y."/>
            <person name="Xiao L."/>
        </authorList>
    </citation>
    <scope>NUCLEOTIDE SEQUENCE [LARGE SCALE GENOMIC DNA]</scope>
    <source>
        <strain evidence="1 2">CHN_HEN01</strain>
    </source>
</reference>
<evidence type="ECO:0000313" key="2">
    <source>
        <dbReference type="Proteomes" id="UP000095192"/>
    </source>
</evidence>
<dbReference type="AlphaFoldDB" id="A0A1D3D7K6"/>
<gene>
    <name evidence="1" type="ORF">cyc_07981</name>
</gene>
<sequence>MTETPDGKLAIFLQLLIKVRSLPAREATCLLASLYKHAGEDPPSLDAFVALCNGRLTDSGMQVVMGFDGSGSSLTLRSTAFLDLWPGSGESLHKAVSKRSLLSAQDAACTAGGAVSLVEFTKLCANHRVLSAPRLLRCLLEHRWIAAEKQDSSSDFRIARQLTLGPCFFSEFLPQLDGVLTTPKCAICKQPALVNVEQCSSCNAECHCSCVLHALSVPRPNTPELPPRV</sequence>
<evidence type="ECO:0000313" key="1">
    <source>
        <dbReference type="EMBL" id="OEH79428.1"/>
    </source>
</evidence>
<accession>A0A1D3D7K6</accession>
<organism evidence="1 2">
    <name type="scientific">Cyclospora cayetanensis</name>
    <dbReference type="NCBI Taxonomy" id="88456"/>
    <lineage>
        <taxon>Eukaryota</taxon>
        <taxon>Sar</taxon>
        <taxon>Alveolata</taxon>
        <taxon>Apicomplexa</taxon>
        <taxon>Conoidasida</taxon>
        <taxon>Coccidia</taxon>
        <taxon>Eucoccidiorida</taxon>
        <taxon>Eimeriorina</taxon>
        <taxon>Eimeriidae</taxon>
        <taxon>Cyclospora</taxon>
    </lineage>
</organism>
<dbReference type="Proteomes" id="UP000095192">
    <property type="component" value="Unassembled WGS sequence"/>
</dbReference>
<comment type="caution">
    <text evidence="1">The sequence shown here is derived from an EMBL/GenBank/DDBJ whole genome shotgun (WGS) entry which is preliminary data.</text>
</comment>
<dbReference type="VEuPathDB" id="ToxoDB:cyc_07981"/>
<dbReference type="InParanoid" id="A0A1D3D7K6"/>
<protein>
    <submittedName>
        <fullName evidence="1">Uncharacterized protein</fullName>
    </submittedName>
</protein>
<dbReference type="EMBL" id="JROU02000388">
    <property type="protein sequence ID" value="OEH79428.1"/>
    <property type="molecule type" value="Genomic_DNA"/>
</dbReference>